<accession>A0A380MZH1</accession>
<evidence type="ECO:0000313" key="2">
    <source>
        <dbReference type="EMBL" id="SUO97416.1"/>
    </source>
</evidence>
<name>A0A380MZH1_9GAMM</name>
<dbReference type="InterPro" id="IPR000847">
    <property type="entry name" value="LysR_HTH_N"/>
</dbReference>
<keyword evidence="3" id="KW-1185">Reference proteome</keyword>
<gene>
    <name evidence="2" type="ORF">NCTC10717_01438</name>
</gene>
<feature type="domain" description="HTH lysR-type" evidence="1">
    <location>
        <begin position="1"/>
        <end position="28"/>
    </location>
</feature>
<dbReference type="GO" id="GO:0003700">
    <property type="term" value="F:DNA-binding transcription factor activity"/>
    <property type="evidence" value="ECO:0007669"/>
    <property type="project" value="InterPro"/>
</dbReference>
<evidence type="ECO:0000313" key="3">
    <source>
        <dbReference type="Proteomes" id="UP000254575"/>
    </source>
</evidence>
<dbReference type="RefSeq" id="WP_218564579.1">
    <property type="nucleotide sequence ID" value="NZ_UHIA01000004.1"/>
</dbReference>
<sequence length="65" mass="6991">MNLNALRLFVGVCQDGSLSKTAARLDVPIAIVEELKKYYGVGSPCRTICTVCGSPPCTTFSLLRL</sequence>
<proteinExistence type="predicted"/>
<dbReference type="PROSITE" id="PS50931">
    <property type="entry name" value="HTH_LYSR"/>
    <property type="match status" value="1"/>
</dbReference>
<dbReference type="Proteomes" id="UP000254575">
    <property type="component" value="Unassembled WGS sequence"/>
</dbReference>
<dbReference type="EMBL" id="UHIA01000004">
    <property type="protein sequence ID" value="SUO97416.1"/>
    <property type="molecule type" value="Genomic_DNA"/>
</dbReference>
<reference evidence="2 3" key="1">
    <citation type="submission" date="2018-06" db="EMBL/GenBank/DDBJ databases">
        <authorList>
            <consortium name="Pathogen Informatics"/>
            <person name="Doyle S."/>
        </authorList>
    </citation>
    <scope>NUCLEOTIDE SEQUENCE [LARGE SCALE GENOMIC DNA]</scope>
    <source>
        <strain evidence="2 3">NCTC10717</strain>
    </source>
</reference>
<dbReference type="AlphaFoldDB" id="A0A380MZH1"/>
<organism evidence="2 3">
    <name type="scientific">Suttonella indologenes</name>
    <dbReference type="NCBI Taxonomy" id="13276"/>
    <lineage>
        <taxon>Bacteria</taxon>
        <taxon>Pseudomonadati</taxon>
        <taxon>Pseudomonadota</taxon>
        <taxon>Gammaproteobacteria</taxon>
        <taxon>Cardiobacteriales</taxon>
        <taxon>Cardiobacteriaceae</taxon>
        <taxon>Suttonella</taxon>
    </lineage>
</organism>
<protein>
    <recommendedName>
        <fullName evidence="1">HTH lysR-type domain-containing protein</fullName>
    </recommendedName>
</protein>
<evidence type="ECO:0000259" key="1">
    <source>
        <dbReference type="PROSITE" id="PS50931"/>
    </source>
</evidence>